<feature type="transmembrane region" description="Helical" evidence="1">
    <location>
        <begin position="6"/>
        <end position="26"/>
    </location>
</feature>
<name>A0A3B0Z1R0_9ZZZZ</name>
<keyword evidence="1" id="KW-0812">Transmembrane</keyword>
<accession>A0A3B0Z1R0</accession>
<reference evidence="2" key="1">
    <citation type="submission" date="2018-06" db="EMBL/GenBank/DDBJ databases">
        <authorList>
            <person name="Zhirakovskaya E."/>
        </authorList>
    </citation>
    <scope>NUCLEOTIDE SEQUENCE</scope>
</reference>
<gene>
    <name evidence="2" type="ORF">MNBD_GAMMA14-438</name>
</gene>
<sequence length="69" mass="8000">MSTQTSTHWLELLVAVAALAAIQLWLRPLLPVDETRYLSVAWEMWSRGDFLVPYLNGEAYSHKPPLLFW</sequence>
<proteinExistence type="predicted"/>
<evidence type="ECO:0000256" key="1">
    <source>
        <dbReference type="SAM" id="Phobius"/>
    </source>
</evidence>
<dbReference type="EMBL" id="UOFM01000101">
    <property type="protein sequence ID" value="VAW74626.1"/>
    <property type="molecule type" value="Genomic_DNA"/>
</dbReference>
<evidence type="ECO:0000313" key="2">
    <source>
        <dbReference type="EMBL" id="VAW74626.1"/>
    </source>
</evidence>
<dbReference type="GO" id="GO:0016740">
    <property type="term" value="F:transferase activity"/>
    <property type="evidence" value="ECO:0007669"/>
    <property type="project" value="UniProtKB-KW"/>
</dbReference>
<keyword evidence="1" id="KW-1133">Transmembrane helix</keyword>
<organism evidence="2">
    <name type="scientific">hydrothermal vent metagenome</name>
    <dbReference type="NCBI Taxonomy" id="652676"/>
    <lineage>
        <taxon>unclassified sequences</taxon>
        <taxon>metagenomes</taxon>
        <taxon>ecological metagenomes</taxon>
    </lineage>
</organism>
<protein>
    <submittedName>
        <fullName evidence="2">Polymyxin resistance protein ArnT, undecaprenyl phosphate-alpha-L-Ara4N transferase Melittin resistance protein PqaB</fullName>
    </submittedName>
</protein>
<keyword evidence="2" id="KW-0808">Transferase</keyword>
<dbReference type="AlphaFoldDB" id="A0A3B0Z1R0"/>
<keyword evidence="1" id="KW-0472">Membrane</keyword>
<feature type="non-terminal residue" evidence="2">
    <location>
        <position position="69"/>
    </location>
</feature>